<accession>A0A368XG33</accession>
<dbReference type="InterPro" id="IPR004657">
    <property type="entry name" value="MenA"/>
</dbReference>
<dbReference type="UniPathway" id="UPA00079">
    <property type="reaction ID" value="UER00168"/>
</dbReference>
<feature type="transmembrane region" description="Helical" evidence="8">
    <location>
        <begin position="30"/>
        <end position="47"/>
    </location>
</feature>
<dbReference type="InterPro" id="IPR000537">
    <property type="entry name" value="UbiA_prenyltransferase"/>
</dbReference>
<dbReference type="RefSeq" id="WP_114353075.1">
    <property type="nucleotide sequence ID" value="NZ_QPJJ01000008.1"/>
</dbReference>
<dbReference type="HAMAP" id="MF_01937">
    <property type="entry name" value="MenA_1"/>
    <property type="match status" value="1"/>
</dbReference>
<reference evidence="10 11" key="1">
    <citation type="submission" date="2018-07" db="EMBL/GenBank/DDBJ databases">
        <title>Genomic Encyclopedia of Type Strains, Phase IV (KMG-IV): sequencing the most valuable type-strain genomes for metagenomic binning, comparative biology and taxonomic classification.</title>
        <authorList>
            <person name="Goeker M."/>
        </authorList>
    </citation>
    <scope>NUCLEOTIDE SEQUENCE [LARGE SCALE GENOMIC DNA]</scope>
    <source>
        <strain evidence="10 11">DSM 27696</strain>
    </source>
</reference>
<dbReference type="EC" id="2.5.1.74" evidence="8 9"/>
<dbReference type="Proteomes" id="UP000252585">
    <property type="component" value="Unassembled WGS sequence"/>
</dbReference>
<evidence type="ECO:0000256" key="6">
    <source>
        <dbReference type="ARBA" id="ARBA00022989"/>
    </source>
</evidence>
<dbReference type="PANTHER" id="PTHR13929:SF0">
    <property type="entry name" value="UBIA PRENYLTRANSFERASE DOMAIN-CONTAINING PROTEIN 1"/>
    <property type="match status" value="1"/>
</dbReference>
<dbReference type="InterPro" id="IPR026046">
    <property type="entry name" value="UBIAD1"/>
</dbReference>
<feature type="transmembrane region" description="Helical" evidence="8">
    <location>
        <begin position="241"/>
        <end position="265"/>
    </location>
</feature>
<proteinExistence type="inferred from homology"/>
<evidence type="ECO:0000256" key="4">
    <source>
        <dbReference type="ARBA" id="ARBA00022679"/>
    </source>
</evidence>
<feature type="transmembrane region" description="Helical" evidence="8">
    <location>
        <begin position="53"/>
        <end position="73"/>
    </location>
</feature>
<protein>
    <recommendedName>
        <fullName evidence="8 9">1,4-dihydroxy-2-naphthoate octaprenyltransferase</fullName>
        <shortName evidence="8">DHNA-octaprenyltransferase</shortName>
        <ecNumber evidence="8 9">2.5.1.74</ecNumber>
    </recommendedName>
</protein>
<dbReference type="Pfam" id="PF01040">
    <property type="entry name" value="UbiA"/>
    <property type="match status" value="1"/>
</dbReference>
<keyword evidence="7 8" id="KW-0472">Membrane</keyword>
<dbReference type="FunFam" id="1.10.357.140:FF:000007">
    <property type="entry name" value="1,4-dihydroxy-2-naphthoate octaprenyltransferase"/>
    <property type="match status" value="1"/>
</dbReference>
<comment type="caution">
    <text evidence="10">The sequence shown here is derived from an EMBL/GenBank/DDBJ whole genome shotgun (WGS) entry which is preliminary data.</text>
</comment>
<comment type="similarity">
    <text evidence="8">Belongs to the MenA family. Type 1 subfamily.</text>
</comment>
<dbReference type="NCBIfam" id="TIGR00751">
    <property type="entry name" value="menA"/>
    <property type="match status" value="1"/>
</dbReference>
<keyword evidence="2 8" id="KW-0474">Menaquinone biosynthesis</keyword>
<keyword evidence="5 8" id="KW-0812">Transmembrane</keyword>
<evidence type="ECO:0000256" key="7">
    <source>
        <dbReference type="ARBA" id="ARBA00023136"/>
    </source>
</evidence>
<evidence type="ECO:0000313" key="10">
    <source>
        <dbReference type="EMBL" id="RCW66923.1"/>
    </source>
</evidence>
<feature type="transmembrane region" description="Helical" evidence="8">
    <location>
        <begin position="112"/>
        <end position="145"/>
    </location>
</feature>
<dbReference type="Gene3D" id="1.20.120.1780">
    <property type="entry name" value="UbiA prenyltransferase"/>
    <property type="match status" value="1"/>
</dbReference>
<keyword evidence="11" id="KW-1185">Reference proteome</keyword>
<comment type="subcellular location">
    <subcellularLocation>
        <location evidence="8">Cell membrane</location>
        <topology evidence="8">Multi-pass membrane protein</topology>
    </subcellularLocation>
    <subcellularLocation>
        <location evidence="1">Membrane</location>
        <topology evidence="1">Multi-pass membrane protein</topology>
    </subcellularLocation>
</comment>
<dbReference type="Gene3D" id="1.10.357.140">
    <property type="entry name" value="UbiA prenyltransferase"/>
    <property type="match status" value="1"/>
</dbReference>
<feature type="transmembrane region" description="Helical" evidence="8">
    <location>
        <begin position="184"/>
        <end position="202"/>
    </location>
</feature>
<comment type="pathway">
    <text evidence="8">Quinol/quinone metabolism; menaquinone biosynthesis; menaquinol from 1,4-dihydroxy-2-naphthoate: step 1/2.</text>
</comment>
<keyword evidence="6 8" id="KW-1133">Transmembrane helix</keyword>
<evidence type="ECO:0000313" key="11">
    <source>
        <dbReference type="Proteomes" id="UP000252585"/>
    </source>
</evidence>
<organism evidence="10 11">
    <name type="scientific">Saliterribacillus persicus</name>
    <dbReference type="NCBI Taxonomy" id="930114"/>
    <lineage>
        <taxon>Bacteria</taxon>
        <taxon>Bacillati</taxon>
        <taxon>Bacillota</taxon>
        <taxon>Bacilli</taxon>
        <taxon>Bacillales</taxon>
        <taxon>Bacillaceae</taxon>
        <taxon>Saliterribacillus</taxon>
    </lineage>
</organism>
<feature type="transmembrane region" description="Helical" evidence="8">
    <location>
        <begin position="296"/>
        <end position="314"/>
    </location>
</feature>
<evidence type="ECO:0000256" key="3">
    <source>
        <dbReference type="ARBA" id="ARBA00022475"/>
    </source>
</evidence>
<evidence type="ECO:0000256" key="2">
    <source>
        <dbReference type="ARBA" id="ARBA00022428"/>
    </source>
</evidence>
<gene>
    <name evidence="8" type="primary">menA</name>
    <name evidence="10" type="ORF">DFR57_10818</name>
</gene>
<comment type="catalytic activity">
    <reaction evidence="8">
        <text>an all-trans-polyprenyl diphosphate + 1,4-dihydroxy-2-naphthoate + H(+) = a 2-demethylmenaquinol + CO2 + diphosphate</text>
        <dbReference type="Rhea" id="RHEA:26478"/>
        <dbReference type="Rhea" id="RHEA-COMP:9563"/>
        <dbReference type="Rhea" id="RHEA-COMP:9564"/>
        <dbReference type="ChEBI" id="CHEBI:11173"/>
        <dbReference type="ChEBI" id="CHEBI:15378"/>
        <dbReference type="ChEBI" id="CHEBI:16526"/>
        <dbReference type="ChEBI" id="CHEBI:33019"/>
        <dbReference type="ChEBI" id="CHEBI:55437"/>
        <dbReference type="ChEBI" id="CHEBI:58914"/>
        <dbReference type="EC" id="2.5.1.74"/>
    </reaction>
</comment>
<dbReference type="GO" id="GO:0009234">
    <property type="term" value="P:menaquinone biosynthetic process"/>
    <property type="evidence" value="ECO:0007669"/>
    <property type="project" value="UniProtKB-UniRule"/>
</dbReference>
<dbReference type="PANTHER" id="PTHR13929">
    <property type="entry name" value="1,4-DIHYDROXY-2-NAPHTHOATE OCTAPRENYLTRANSFERASE"/>
    <property type="match status" value="1"/>
</dbReference>
<keyword evidence="4 8" id="KW-0808">Transferase</keyword>
<dbReference type="GO" id="GO:0046428">
    <property type="term" value="F:1,4-dihydroxy-2-naphthoate polyprenyltransferase activity"/>
    <property type="evidence" value="ECO:0007669"/>
    <property type="project" value="UniProtKB-UniRule"/>
</dbReference>
<name>A0A368XG33_9BACI</name>
<dbReference type="NCBIfam" id="NF004749">
    <property type="entry name" value="PRK06080.1-1"/>
    <property type="match status" value="1"/>
</dbReference>
<dbReference type="EMBL" id="QPJJ01000008">
    <property type="protein sequence ID" value="RCW66923.1"/>
    <property type="molecule type" value="Genomic_DNA"/>
</dbReference>
<evidence type="ECO:0000256" key="1">
    <source>
        <dbReference type="ARBA" id="ARBA00004141"/>
    </source>
</evidence>
<feature type="transmembrane region" description="Helical" evidence="8">
    <location>
        <begin position="157"/>
        <end position="177"/>
    </location>
</feature>
<dbReference type="OrthoDB" id="9767568at2"/>
<dbReference type="AlphaFoldDB" id="A0A368XG33"/>
<dbReference type="InterPro" id="IPR044878">
    <property type="entry name" value="UbiA_sf"/>
</dbReference>
<dbReference type="GO" id="GO:0042371">
    <property type="term" value="P:vitamin K biosynthetic process"/>
    <property type="evidence" value="ECO:0007669"/>
    <property type="project" value="TreeGrafter"/>
</dbReference>
<keyword evidence="3 8" id="KW-1003">Cell membrane</keyword>
<dbReference type="CDD" id="cd13962">
    <property type="entry name" value="PT_UbiA_UBIAD1"/>
    <property type="match status" value="1"/>
</dbReference>
<dbReference type="GO" id="GO:0005886">
    <property type="term" value="C:plasma membrane"/>
    <property type="evidence" value="ECO:0007669"/>
    <property type="project" value="UniProtKB-SubCell"/>
</dbReference>
<evidence type="ECO:0000256" key="9">
    <source>
        <dbReference type="NCBIfam" id="TIGR00751"/>
    </source>
</evidence>
<sequence length="315" mass="34679">MTTSNQATERAHLNERPGFHIWWRLLRPHTLTASFIPVFIGTMLAVLDDSFKLLLFLAMLLAAMLIQAGTNMFNEYYDFVRGLDNENSVGIGGTIVRDGIKPKTVKRLAIIFFILSMLLGVYICLLSSWWICAIGLFCMLIGYLYTGGPKPIAYSPFGEIVSGIIMGTIMIGISYFIQTGTITLEVVIISIPIAIFIGAILLSNNIRDLDGDKENGRKTIAILVGRKHAISLLGISMTSSYMLTILFILLGLLPIWSLLALISGIKAVKAIKLFRQNSTNVAMIPAMVTTAKTNTFYGLLIGLSLLLQVLWPITL</sequence>
<dbReference type="PIRSF" id="PIRSF005355">
    <property type="entry name" value="UBIAD1"/>
    <property type="match status" value="1"/>
</dbReference>
<evidence type="ECO:0000256" key="5">
    <source>
        <dbReference type="ARBA" id="ARBA00022692"/>
    </source>
</evidence>
<evidence type="ECO:0000256" key="8">
    <source>
        <dbReference type="HAMAP-Rule" id="MF_01937"/>
    </source>
</evidence>
<comment type="function">
    <text evidence="8">Conversion of 1,4-dihydroxy-2-naphthoate (DHNA) to demethylmenaquinone (DMK).</text>
</comment>